<accession>A0A8E2AQU0</accession>
<name>A0A8E2AQU0_9APHY</name>
<gene>
    <name evidence="1" type="ORF">OBBRIDRAFT_693626</name>
</gene>
<feature type="non-terminal residue" evidence="1">
    <location>
        <position position="1"/>
    </location>
</feature>
<dbReference type="Proteomes" id="UP000250043">
    <property type="component" value="Unassembled WGS sequence"/>
</dbReference>
<feature type="non-terminal residue" evidence="1">
    <location>
        <position position="168"/>
    </location>
</feature>
<protein>
    <submittedName>
        <fullName evidence="1">Uncharacterized protein</fullName>
    </submittedName>
</protein>
<proteinExistence type="predicted"/>
<reference evidence="1 2" key="1">
    <citation type="submission" date="2016-07" db="EMBL/GenBank/DDBJ databases">
        <title>Draft genome of the white-rot fungus Obba rivulosa 3A-2.</title>
        <authorList>
            <consortium name="DOE Joint Genome Institute"/>
            <person name="Miettinen O."/>
            <person name="Riley R."/>
            <person name="Acob R."/>
            <person name="Barry K."/>
            <person name="Cullen D."/>
            <person name="De Vries R."/>
            <person name="Hainaut M."/>
            <person name="Hatakka A."/>
            <person name="Henrissat B."/>
            <person name="Hilden K."/>
            <person name="Kuo R."/>
            <person name="Labutti K."/>
            <person name="Lipzen A."/>
            <person name="Makela M.R."/>
            <person name="Sandor L."/>
            <person name="Spatafora J.W."/>
            <person name="Grigoriev I.V."/>
            <person name="Hibbett D.S."/>
        </authorList>
    </citation>
    <scope>NUCLEOTIDE SEQUENCE [LARGE SCALE GENOMIC DNA]</scope>
    <source>
        <strain evidence="1 2">3A-2</strain>
    </source>
</reference>
<evidence type="ECO:0000313" key="1">
    <source>
        <dbReference type="EMBL" id="OCH86279.1"/>
    </source>
</evidence>
<dbReference type="EMBL" id="KV722535">
    <property type="protein sequence ID" value="OCH86279.1"/>
    <property type="molecule type" value="Genomic_DNA"/>
</dbReference>
<dbReference type="AlphaFoldDB" id="A0A8E2AQU0"/>
<sequence length="168" mass="17806">PYSLYQPFSRAAQLFSIATSVLGVAERLRLATQRAHWAQQADGVLAQMRMEGLEAGVQDWRGAVAGARGRCWLVVGTARGESSETALEGGADPAVVLNAPDAADAREALGTAITCFERAKGSAASSVEETEISPLIAEALLTLENLTADENTREELYARSQVEAGEDL</sequence>
<evidence type="ECO:0000313" key="2">
    <source>
        <dbReference type="Proteomes" id="UP000250043"/>
    </source>
</evidence>
<organism evidence="1 2">
    <name type="scientific">Obba rivulosa</name>
    <dbReference type="NCBI Taxonomy" id="1052685"/>
    <lineage>
        <taxon>Eukaryota</taxon>
        <taxon>Fungi</taxon>
        <taxon>Dikarya</taxon>
        <taxon>Basidiomycota</taxon>
        <taxon>Agaricomycotina</taxon>
        <taxon>Agaricomycetes</taxon>
        <taxon>Polyporales</taxon>
        <taxon>Gelatoporiaceae</taxon>
        <taxon>Obba</taxon>
    </lineage>
</organism>
<dbReference type="OrthoDB" id="3204217at2759"/>
<keyword evidence="2" id="KW-1185">Reference proteome</keyword>